<dbReference type="AlphaFoldDB" id="A0A4S4NGU4"/>
<dbReference type="EMBL" id="SRKY01000004">
    <property type="protein sequence ID" value="THH35300.1"/>
    <property type="molecule type" value="Genomic_DNA"/>
</dbReference>
<organism evidence="1 2">
    <name type="scientific">Aliishimia ponticola</name>
    <dbReference type="NCBI Taxonomy" id="2499833"/>
    <lineage>
        <taxon>Bacteria</taxon>
        <taxon>Pseudomonadati</taxon>
        <taxon>Pseudomonadota</taxon>
        <taxon>Alphaproteobacteria</taxon>
        <taxon>Rhodobacterales</taxon>
        <taxon>Paracoccaceae</taxon>
        <taxon>Aliishimia</taxon>
    </lineage>
</organism>
<proteinExistence type="predicted"/>
<protein>
    <submittedName>
        <fullName evidence="1">Uncharacterized protein</fullName>
    </submittedName>
</protein>
<accession>A0A4S4NGU4</accession>
<evidence type="ECO:0000313" key="2">
    <source>
        <dbReference type="Proteomes" id="UP000306602"/>
    </source>
</evidence>
<sequence length="88" mass="9869">MLIELNGLSFHLVLRASKRRAGLVADIVDEAFMCEPRSRPALHWQDVTALIESYAGIKPTPRIERAIQRLFLSCASSFKTRPNTLVSS</sequence>
<comment type="caution">
    <text evidence="1">The sequence shown here is derived from an EMBL/GenBank/DDBJ whole genome shotgun (WGS) entry which is preliminary data.</text>
</comment>
<name>A0A4S4NGU4_9RHOB</name>
<dbReference type="RefSeq" id="WP_136464032.1">
    <property type="nucleotide sequence ID" value="NZ_SRKY01000004.1"/>
</dbReference>
<dbReference type="Proteomes" id="UP000306602">
    <property type="component" value="Unassembled WGS sequence"/>
</dbReference>
<gene>
    <name evidence="1" type="ORF">E4Z66_15900</name>
</gene>
<keyword evidence="2" id="KW-1185">Reference proteome</keyword>
<evidence type="ECO:0000313" key="1">
    <source>
        <dbReference type="EMBL" id="THH35300.1"/>
    </source>
</evidence>
<reference evidence="1 2" key="1">
    <citation type="submission" date="2019-04" db="EMBL/GenBank/DDBJ databases">
        <title>Shimia ponticola sp. nov., isolated from seawater.</title>
        <authorList>
            <person name="Kim Y.-O."/>
            <person name="Yoon J.-H."/>
        </authorList>
    </citation>
    <scope>NUCLEOTIDE SEQUENCE [LARGE SCALE GENOMIC DNA]</scope>
    <source>
        <strain evidence="1 2">MYP11</strain>
    </source>
</reference>